<accession>A0ABR2H3Q6</accession>
<reference evidence="2 3" key="1">
    <citation type="submission" date="2024-04" db="EMBL/GenBank/DDBJ databases">
        <title>Tritrichomonas musculus Genome.</title>
        <authorList>
            <person name="Alves-Ferreira E."/>
            <person name="Grigg M."/>
            <person name="Lorenzi H."/>
            <person name="Galac M."/>
        </authorList>
    </citation>
    <scope>NUCLEOTIDE SEQUENCE [LARGE SCALE GENOMIC DNA]</scope>
    <source>
        <strain evidence="2 3">EAF2021</strain>
    </source>
</reference>
<name>A0ABR2H3Q6_9EUKA</name>
<evidence type="ECO:0000313" key="3">
    <source>
        <dbReference type="Proteomes" id="UP001470230"/>
    </source>
</evidence>
<protein>
    <recommendedName>
        <fullName evidence="4">F5/8 type C domain-containing protein</fullName>
    </recommendedName>
</protein>
<evidence type="ECO:0008006" key="4">
    <source>
        <dbReference type="Google" id="ProtNLM"/>
    </source>
</evidence>
<feature type="region of interest" description="Disordered" evidence="1">
    <location>
        <begin position="245"/>
        <end position="275"/>
    </location>
</feature>
<organism evidence="2 3">
    <name type="scientific">Tritrichomonas musculus</name>
    <dbReference type="NCBI Taxonomy" id="1915356"/>
    <lineage>
        <taxon>Eukaryota</taxon>
        <taxon>Metamonada</taxon>
        <taxon>Parabasalia</taxon>
        <taxon>Tritrichomonadida</taxon>
        <taxon>Tritrichomonadidae</taxon>
        <taxon>Tritrichomonas</taxon>
    </lineage>
</organism>
<keyword evidence="3" id="KW-1185">Reference proteome</keyword>
<feature type="compositionally biased region" description="Basic and acidic residues" evidence="1">
    <location>
        <begin position="252"/>
        <end position="263"/>
    </location>
</feature>
<sequence>MDTPASLKIGPISYVPFDSYPKDFTFIVNKEEFHTNKLIADLLSKKISKIHLIDPTADQYEITTKNHGDFQRVLDLLKVDNINIKSSELPFFSEITKSLDININIKIKRTDKLTIDNVLDQLHEHEKFEEFYGNFLNEEIEFVSENFFKLKENHEDSLLSLSPATIQIILSSENLCLESEDQLLDFVNKLYVADRTLAYFYDFVNFSNVGCDAIDRFASVFNIEDITLSTWNSIVNRLQNQSKTNRTTNGRYVKDRKDNDTKSSRTYSHKAETTSTTALSSTGTFNGNVFDGIFNHLRHVNKINSSVRIKASSDGCGFDVRRITQYDKPDFSFYTRDMPDSWICFNFIGCMVSVTHYTIRTDKWNKVSGNHPRSWVIEGFNEGQWNVIDERINDESLNGAGVVHTFDTNRNTNSVYYKSIRMRLTDTNWNDKNYLMLNAIELYGNIQS</sequence>
<dbReference type="Proteomes" id="UP001470230">
    <property type="component" value="Unassembled WGS sequence"/>
</dbReference>
<dbReference type="EMBL" id="JAPFFF010000043">
    <property type="protein sequence ID" value="KAK8840791.1"/>
    <property type="molecule type" value="Genomic_DNA"/>
</dbReference>
<proteinExistence type="predicted"/>
<evidence type="ECO:0000313" key="2">
    <source>
        <dbReference type="EMBL" id="KAK8840791.1"/>
    </source>
</evidence>
<gene>
    <name evidence="2" type="ORF">M9Y10_027613</name>
</gene>
<comment type="caution">
    <text evidence="2">The sequence shown here is derived from an EMBL/GenBank/DDBJ whole genome shotgun (WGS) entry which is preliminary data.</text>
</comment>
<evidence type="ECO:0000256" key="1">
    <source>
        <dbReference type="SAM" id="MobiDB-lite"/>
    </source>
</evidence>